<name>A0ABV3KEY7_9MICC</name>
<keyword evidence="1" id="KW-0805">Transcription regulation</keyword>
<dbReference type="SMART" id="SM00354">
    <property type="entry name" value="HTH_LACI"/>
    <property type="match status" value="1"/>
</dbReference>
<reference evidence="5 6" key="1">
    <citation type="submission" date="2024-06" db="EMBL/GenBank/DDBJ databases">
        <title>The Natural Products Discovery Center: Release of the First 8490 Sequenced Strains for Exploring Actinobacteria Biosynthetic Diversity.</title>
        <authorList>
            <person name="Kalkreuter E."/>
            <person name="Kautsar S.A."/>
            <person name="Yang D."/>
            <person name="Bader C.D."/>
            <person name="Teijaro C.N."/>
            <person name="Fluegel L."/>
            <person name="Davis C.M."/>
            <person name="Simpson J.R."/>
            <person name="Lauterbach L."/>
            <person name="Steele A.D."/>
            <person name="Gui C."/>
            <person name="Meng S."/>
            <person name="Li G."/>
            <person name="Viehrig K."/>
            <person name="Ye F."/>
            <person name="Su P."/>
            <person name="Kiefer A.F."/>
            <person name="Nichols A."/>
            <person name="Cepeda A.J."/>
            <person name="Yan W."/>
            <person name="Fan B."/>
            <person name="Jiang Y."/>
            <person name="Adhikari A."/>
            <person name="Zheng C.-J."/>
            <person name="Schuster L."/>
            <person name="Cowan T.M."/>
            <person name="Smanski M.J."/>
            <person name="Chevrette M.G."/>
            <person name="De Carvalho L.P.S."/>
            <person name="Shen B."/>
        </authorList>
    </citation>
    <scope>NUCLEOTIDE SEQUENCE [LARGE SCALE GENOMIC DNA]</scope>
    <source>
        <strain evidence="5 6">NPDC079179</strain>
    </source>
</reference>
<comment type="caution">
    <text evidence="5">The sequence shown here is derived from an EMBL/GenBank/DDBJ whole genome shotgun (WGS) entry which is preliminary data.</text>
</comment>
<dbReference type="PROSITE" id="PS50932">
    <property type="entry name" value="HTH_LACI_2"/>
    <property type="match status" value="1"/>
</dbReference>
<dbReference type="InterPro" id="IPR028082">
    <property type="entry name" value="Peripla_BP_I"/>
</dbReference>
<dbReference type="InterPro" id="IPR010982">
    <property type="entry name" value="Lambda_DNA-bd_dom_sf"/>
</dbReference>
<keyword evidence="3" id="KW-0804">Transcription</keyword>
<accession>A0ABV3KEY7</accession>
<keyword evidence="2 5" id="KW-0238">DNA-binding</keyword>
<proteinExistence type="predicted"/>
<organism evidence="5 6">
    <name type="scientific">Kocuria salsicia</name>
    <dbReference type="NCBI Taxonomy" id="664639"/>
    <lineage>
        <taxon>Bacteria</taxon>
        <taxon>Bacillati</taxon>
        <taxon>Actinomycetota</taxon>
        <taxon>Actinomycetes</taxon>
        <taxon>Micrococcales</taxon>
        <taxon>Micrococcaceae</taxon>
        <taxon>Kocuria</taxon>
    </lineage>
</organism>
<protein>
    <submittedName>
        <fullName evidence="5">LacI family DNA-binding transcriptional regulator</fullName>
    </submittedName>
</protein>
<dbReference type="PANTHER" id="PTHR30146">
    <property type="entry name" value="LACI-RELATED TRANSCRIPTIONAL REPRESSOR"/>
    <property type="match status" value="1"/>
</dbReference>
<dbReference type="CDD" id="cd06279">
    <property type="entry name" value="PBP1_LacI-like"/>
    <property type="match status" value="1"/>
</dbReference>
<dbReference type="InterPro" id="IPR046335">
    <property type="entry name" value="LacI/GalR-like_sensor"/>
</dbReference>
<dbReference type="InterPro" id="IPR000843">
    <property type="entry name" value="HTH_LacI"/>
</dbReference>
<feature type="domain" description="HTH lacI-type" evidence="4">
    <location>
        <begin position="6"/>
        <end position="61"/>
    </location>
</feature>
<dbReference type="RefSeq" id="WP_303106330.1">
    <property type="nucleotide sequence ID" value="NZ_JBFBLL010000005.1"/>
</dbReference>
<dbReference type="SUPFAM" id="SSF53822">
    <property type="entry name" value="Periplasmic binding protein-like I"/>
    <property type="match status" value="1"/>
</dbReference>
<dbReference type="Gene3D" id="3.40.50.2300">
    <property type="match status" value="2"/>
</dbReference>
<dbReference type="Gene3D" id="1.10.260.40">
    <property type="entry name" value="lambda repressor-like DNA-binding domains"/>
    <property type="match status" value="1"/>
</dbReference>
<sequence length="350" mass="37945">MHRSRITMSEVARAAGVSVSSISNAYNRPEKLSPAVRNRILDVATSLGYVGPDPVARSLRRRRTGGVGVVFTDDLEFAFSDPASSGFLAGVGRELMARSNHLVLLPTGTPDRDRLAELDRAAVDGVILHSLPSRNATLDLLERRGAPAVVVDQPGPVPGLGWVGLDEVAGMRAVGEHLRDLGHRHVGVITSRLSTRPYDGRVGGARRRLSVYDIPRWRIRGLEEGLGRTVTVEERWRVSEDDGARAAAALWSQHPRVTAIACIADTYALGVLRWARERSIEVPHHLTVTGYDDVARAAEVGLTTVAQPFSEKGRAAVGLLLEMVDGVDPRHVVLPTRLHERASSGPPLVR</sequence>
<evidence type="ECO:0000256" key="2">
    <source>
        <dbReference type="ARBA" id="ARBA00023125"/>
    </source>
</evidence>
<dbReference type="PANTHER" id="PTHR30146:SF138">
    <property type="entry name" value="TRANSCRIPTIONAL REGULATORY PROTEIN"/>
    <property type="match status" value="1"/>
</dbReference>
<dbReference type="Pfam" id="PF13377">
    <property type="entry name" value="Peripla_BP_3"/>
    <property type="match status" value="1"/>
</dbReference>
<evidence type="ECO:0000256" key="1">
    <source>
        <dbReference type="ARBA" id="ARBA00023015"/>
    </source>
</evidence>
<dbReference type="Pfam" id="PF00356">
    <property type="entry name" value="LacI"/>
    <property type="match status" value="1"/>
</dbReference>
<dbReference type="Proteomes" id="UP001553031">
    <property type="component" value="Unassembled WGS sequence"/>
</dbReference>
<dbReference type="SUPFAM" id="SSF47413">
    <property type="entry name" value="lambda repressor-like DNA-binding domains"/>
    <property type="match status" value="1"/>
</dbReference>
<dbReference type="CDD" id="cd01392">
    <property type="entry name" value="HTH_LacI"/>
    <property type="match status" value="1"/>
</dbReference>
<dbReference type="GO" id="GO:0003677">
    <property type="term" value="F:DNA binding"/>
    <property type="evidence" value="ECO:0007669"/>
    <property type="project" value="UniProtKB-KW"/>
</dbReference>
<evidence type="ECO:0000256" key="3">
    <source>
        <dbReference type="ARBA" id="ARBA00023163"/>
    </source>
</evidence>
<keyword evidence="6" id="KW-1185">Reference proteome</keyword>
<evidence type="ECO:0000313" key="6">
    <source>
        <dbReference type="Proteomes" id="UP001553031"/>
    </source>
</evidence>
<evidence type="ECO:0000259" key="4">
    <source>
        <dbReference type="PROSITE" id="PS50932"/>
    </source>
</evidence>
<gene>
    <name evidence="5" type="ORF">AB0O96_09060</name>
</gene>
<evidence type="ECO:0000313" key="5">
    <source>
        <dbReference type="EMBL" id="MEV8158338.1"/>
    </source>
</evidence>
<dbReference type="EMBL" id="JBFBLL010000005">
    <property type="protein sequence ID" value="MEV8158338.1"/>
    <property type="molecule type" value="Genomic_DNA"/>
</dbReference>